<accession>A0A238WQC4</accession>
<dbReference type="RefSeq" id="WP_229746905.1">
    <property type="nucleotide sequence ID" value="NZ_BMEP01000003.1"/>
</dbReference>
<protein>
    <submittedName>
        <fullName evidence="1">Putative signal transducing protein</fullName>
    </submittedName>
</protein>
<proteinExistence type="predicted"/>
<keyword evidence="2" id="KW-1185">Reference proteome</keyword>
<dbReference type="EMBL" id="FZNY01000001">
    <property type="protein sequence ID" value="SNR48533.1"/>
    <property type="molecule type" value="Genomic_DNA"/>
</dbReference>
<dbReference type="Proteomes" id="UP000198379">
    <property type="component" value="Unassembled WGS sequence"/>
</dbReference>
<organism evidence="1 2">
    <name type="scientific">Dokdonia pacifica</name>
    <dbReference type="NCBI Taxonomy" id="1627892"/>
    <lineage>
        <taxon>Bacteria</taxon>
        <taxon>Pseudomonadati</taxon>
        <taxon>Bacteroidota</taxon>
        <taxon>Flavobacteriia</taxon>
        <taxon>Flavobacteriales</taxon>
        <taxon>Flavobacteriaceae</taxon>
        <taxon>Dokdonia</taxon>
    </lineage>
</organism>
<reference evidence="1 2" key="1">
    <citation type="submission" date="2017-06" db="EMBL/GenBank/DDBJ databases">
        <authorList>
            <person name="Kim H.J."/>
            <person name="Triplett B.A."/>
        </authorList>
    </citation>
    <scope>NUCLEOTIDE SEQUENCE [LARGE SCALE GENOMIC DNA]</scope>
    <source>
        <strain evidence="1 2">DSM 25597</strain>
    </source>
</reference>
<name>A0A238WQC4_9FLAO</name>
<dbReference type="AlphaFoldDB" id="A0A238WQC4"/>
<gene>
    <name evidence="1" type="ORF">SAMN06265376_1011305</name>
</gene>
<evidence type="ECO:0000313" key="2">
    <source>
        <dbReference type="Proteomes" id="UP000198379"/>
    </source>
</evidence>
<sequence>MPLEDRGIWYFCKMSNTFITIARYQYSSEAQIIKGRLEADGLEVFIADNYTIDTDPLVSNAIGGVKLKVRIEDEVKAKEILNSIEEYSQNDEGTPMICPNCQSTKIHYMTNVTDLKSLMSFLVSILAGVLPLYTKYNHRCENCKHKF</sequence>
<evidence type="ECO:0000313" key="1">
    <source>
        <dbReference type="EMBL" id="SNR48533.1"/>
    </source>
</evidence>